<keyword evidence="2" id="KW-1185">Reference proteome</keyword>
<organism evidence="1 2">
    <name type="scientific">Novosphingobium aureum</name>
    <dbReference type="NCBI Taxonomy" id="2792964"/>
    <lineage>
        <taxon>Bacteria</taxon>
        <taxon>Pseudomonadati</taxon>
        <taxon>Pseudomonadota</taxon>
        <taxon>Alphaproteobacteria</taxon>
        <taxon>Sphingomonadales</taxon>
        <taxon>Sphingomonadaceae</taxon>
        <taxon>Novosphingobium</taxon>
    </lineage>
</organism>
<sequence>MLAPHTRAIVAATAFALVTGKKVAGLYDHTAARDLRVAAEARDNAVQGVDAESGTKFGGTLPDILVAKERTWISFALENGEVTGYDRASATHFTARVENGAVQVYDHAGATWFAYEVQDASAPQSYYREA</sequence>
<evidence type="ECO:0000313" key="2">
    <source>
        <dbReference type="Proteomes" id="UP000617634"/>
    </source>
</evidence>
<dbReference type="RefSeq" id="WP_197166842.1">
    <property type="nucleotide sequence ID" value="NZ_JADZGI010000004.1"/>
</dbReference>
<gene>
    <name evidence="1" type="ORF">I5E68_18280</name>
</gene>
<protein>
    <submittedName>
        <fullName evidence="1">Uncharacterized protein</fullName>
    </submittedName>
</protein>
<comment type="caution">
    <text evidence="1">The sequence shown here is derived from an EMBL/GenBank/DDBJ whole genome shotgun (WGS) entry which is preliminary data.</text>
</comment>
<accession>A0A931HGF5</accession>
<name>A0A931HGF5_9SPHN</name>
<dbReference type="AlphaFoldDB" id="A0A931HGF5"/>
<dbReference type="Proteomes" id="UP000617634">
    <property type="component" value="Unassembled WGS sequence"/>
</dbReference>
<dbReference type="EMBL" id="JADZGI010000004">
    <property type="protein sequence ID" value="MBH0114899.1"/>
    <property type="molecule type" value="Genomic_DNA"/>
</dbReference>
<reference evidence="1" key="1">
    <citation type="submission" date="2020-11" db="EMBL/GenBank/DDBJ databases">
        <title>Novosphingobium aureum sp. nov., a marine bacterium isolated from sediment of a salt flat.</title>
        <authorList>
            <person name="Yoo Y."/>
            <person name="Kim J.-J."/>
        </authorList>
    </citation>
    <scope>NUCLEOTIDE SEQUENCE</scope>
    <source>
        <strain evidence="1">YJ-S2-02</strain>
    </source>
</reference>
<proteinExistence type="predicted"/>
<evidence type="ECO:0000313" key="1">
    <source>
        <dbReference type="EMBL" id="MBH0114899.1"/>
    </source>
</evidence>